<dbReference type="GO" id="GO:0018786">
    <property type="term" value="F:haloalkane dehalogenase activity"/>
    <property type="evidence" value="ECO:0007669"/>
    <property type="project" value="UniProtKB-EC"/>
</dbReference>
<evidence type="ECO:0000313" key="2">
    <source>
        <dbReference type="EMBL" id="QJR09011.1"/>
    </source>
</evidence>
<sequence length="320" mass="35826">MGRRKFFGVLAATATVVAGGCGTPGTGRGAAMDVATFHARRRFAATPSGDIAYVEQGQGRVALFIHGVPLNGLHWRNVMAELHGVRRCIALDLMGLGYTRIAPGQDVSFVAQAQMVREFIDALGIDQVDLIANDSGGAVAQLFAVDNPKRLRTLTLTNCDVHDNWPPELIKPSILAARNGTLIERYERLIDEPELRYERFARAYADPRVLTDEIYRAYIDPLRATAESRDNFHRYWTSFDNVQTVRIESRLRELHVPTLVVWALDDVFFDVKWAHWLGRTIPGTVKVVALPGAKLFFPEDRPQALLSPLWEFLWSEGRSA</sequence>
<dbReference type="SUPFAM" id="SSF53474">
    <property type="entry name" value="alpha/beta-Hydrolases"/>
    <property type="match status" value="1"/>
</dbReference>
<dbReference type="AlphaFoldDB" id="A0A6M4GP84"/>
<dbReference type="InterPro" id="IPR050266">
    <property type="entry name" value="AB_hydrolase_sf"/>
</dbReference>
<gene>
    <name evidence="2" type="primary">dhmA2</name>
    <name evidence="2" type="ORF">DSM104443_00046</name>
</gene>
<reference evidence="2 3" key="1">
    <citation type="submission" date="2020-04" db="EMBL/GenBank/DDBJ databases">
        <title>Usitatibacter rugosus gen. nov., sp. nov. and Usitatibacter palustris sp. nov., novel members of Usitatibacteraceae fam. nov. within the order Nitrosomonadales isolated from soil.</title>
        <authorList>
            <person name="Huber K.J."/>
            <person name="Neumann-Schaal M."/>
            <person name="Geppert A."/>
            <person name="Luckner M."/>
            <person name="Wanner G."/>
            <person name="Overmann J."/>
        </authorList>
    </citation>
    <scope>NUCLEOTIDE SEQUENCE [LARGE SCALE GENOMIC DNA]</scope>
    <source>
        <strain evidence="2 3">0125_3</strain>
    </source>
</reference>
<dbReference type="Gene3D" id="3.40.50.1820">
    <property type="entry name" value="alpha/beta hydrolase"/>
    <property type="match status" value="1"/>
</dbReference>
<keyword evidence="2" id="KW-0378">Hydrolase</keyword>
<dbReference type="GO" id="GO:0016020">
    <property type="term" value="C:membrane"/>
    <property type="evidence" value="ECO:0007669"/>
    <property type="project" value="TreeGrafter"/>
</dbReference>
<dbReference type="InterPro" id="IPR000073">
    <property type="entry name" value="AB_hydrolase_1"/>
</dbReference>
<dbReference type="EC" id="3.8.1.5" evidence="2"/>
<dbReference type="EMBL" id="CP053069">
    <property type="protein sequence ID" value="QJR09011.1"/>
    <property type="molecule type" value="Genomic_DNA"/>
</dbReference>
<dbReference type="Proteomes" id="UP000501534">
    <property type="component" value="Chromosome"/>
</dbReference>
<dbReference type="Pfam" id="PF00561">
    <property type="entry name" value="Abhydrolase_1"/>
    <property type="match status" value="1"/>
</dbReference>
<proteinExistence type="predicted"/>
<dbReference type="PANTHER" id="PTHR43798:SF24">
    <property type="entry name" value="CIS-3-ALKYL-4-ALKYLOXETAN-2-ONE DECARBOXYLASE"/>
    <property type="match status" value="1"/>
</dbReference>
<organism evidence="2 3">
    <name type="scientific">Usitatibacter rugosus</name>
    <dbReference type="NCBI Taxonomy" id="2732067"/>
    <lineage>
        <taxon>Bacteria</taxon>
        <taxon>Pseudomonadati</taxon>
        <taxon>Pseudomonadota</taxon>
        <taxon>Betaproteobacteria</taxon>
        <taxon>Nitrosomonadales</taxon>
        <taxon>Usitatibacteraceae</taxon>
        <taxon>Usitatibacter</taxon>
    </lineage>
</organism>
<accession>A0A6M4GP84</accession>
<evidence type="ECO:0000313" key="3">
    <source>
        <dbReference type="Proteomes" id="UP000501534"/>
    </source>
</evidence>
<keyword evidence="3" id="KW-1185">Reference proteome</keyword>
<dbReference type="PROSITE" id="PS51257">
    <property type="entry name" value="PROKAR_LIPOPROTEIN"/>
    <property type="match status" value="1"/>
</dbReference>
<dbReference type="InterPro" id="IPR029058">
    <property type="entry name" value="AB_hydrolase_fold"/>
</dbReference>
<protein>
    <submittedName>
        <fullName evidence="2">Haloalkane dehalogenase 2</fullName>
        <ecNumber evidence="2">3.8.1.5</ecNumber>
    </submittedName>
</protein>
<feature type="domain" description="AB hydrolase-1" evidence="1">
    <location>
        <begin position="63"/>
        <end position="208"/>
    </location>
</feature>
<name>A0A6M4GP84_9PROT</name>
<evidence type="ECO:0000259" key="1">
    <source>
        <dbReference type="Pfam" id="PF00561"/>
    </source>
</evidence>
<dbReference type="PRINTS" id="PR00111">
    <property type="entry name" value="ABHYDROLASE"/>
</dbReference>
<dbReference type="KEGG" id="uru:DSM104443_00046"/>
<dbReference type="PANTHER" id="PTHR43798">
    <property type="entry name" value="MONOACYLGLYCEROL LIPASE"/>
    <property type="match status" value="1"/>
</dbReference>